<dbReference type="Proteomes" id="UP001172101">
    <property type="component" value="Unassembled WGS sequence"/>
</dbReference>
<comment type="caution">
    <text evidence="2">The sequence shown here is derived from an EMBL/GenBank/DDBJ whole genome shotgun (WGS) entry which is preliminary data.</text>
</comment>
<dbReference type="AlphaFoldDB" id="A0AA40E593"/>
<organism evidence="2 3">
    <name type="scientific">Lasiosphaeria miniovina</name>
    <dbReference type="NCBI Taxonomy" id="1954250"/>
    <lineage>
        <taxon>Eukaryota</taxon>
        <taxon>Fungi</taxon>
        <taxon>Dikarya</taxon>
        <taxon>Ascomycota</taxon>
        <taxon>Pezizomycotina</taxon>
        <taxon>Sordariomycetes</taxon>
        <taxon>Sordariomycetidae</taxon>
        <taxon>Sordariales</taxon>
        <taxon>Lasiosphaeriaceae</taxon>
        <taxon>Lasiosphaeria</taxon>
    </lineage>
</organism>
<gene>
    <name evidence="2" type="ORF">B0T26DRAFT_181954</name>
</gene>
<evidence type="ECO:0000256" key="1">
    <source>
        <dbReference type="SAM" id="MobiDB-lite"/>
    </source>
</evidence>
<accession>A0AA40E593</accession>
<keyword evidence="3" id="KW-1185">Reference proteome</keyword>
<dbReference type="EMBL" id="JAUIRO010000002">
    <property type="protein sequence ID" value="KAK0728674.1"/>
    <property type="molecule type" value="Genomic_DNA"/>
</dbReference>
<feature type="region of interest" description="Disordered" evidence="1">
    <location>
        <begin position="36"/>
        <end position="58"/>
    </location>
</feature>
<proteinExistence type="predicted"/>
<protein>
    <submittedName>
        <fullName evidence="2">Uncharacterized protein</fullName>
    </submittedName>
</protein>
<sequence>MRSSGQPKLIPPRKRGNIEDPASNFRLLVCKERRKRRRRWSRLRGRSRPNNTAPTPTSVMAYARDHPLPFERSLYHPMSKSVAQVQPRRPKPIPRSKRCGDPLSAGASTSSTLSRPQPILPAGRRFLRLILLSVFNSPRAFSQRTSSEPQVGFVSQQTPWWGSVKLQRRGRKVVPVPASALKTVALPRREDGSSSRDSYRIEDRQRTSHGIYETSGPVFLKAINNRVTHSEQSASSDSHDIAMYVIAVCFMTSKRMSVLEQIKPHYPNLNTYLRRIQPIRKL</sequence>
<dbReference type="GeneID" id="85316891"/>
<feature type="compositionally biased region" description="Basic residues" evidence="1">
    <location>
        <begin position="88"/>
        <end position="97"/>
    </location>
</feature>
<evidence type="ECO:0000313" key="3">
    <source>
        <dbReference type="Proteomes" id="UP001172101"/>
    </source>
</evidence>
<dbReference type="RefSeq" id="XP_060301529.1">
    <property type="nucleotide sequence ID" value="XM_060433621.1"/>
</dbReference>
<reference evidence="2" key="1">
    <citation type="submission" date="2023-06" db="EMBL/GenBank/DDBJ databases">
        <title>Genome-scale phylogeny and comparative genomics of the fungal order Sordariales.</title>
        <authorList>
            <consortium name="Lawrence Berkeley National Laboratory"/>
            <person name="Hensen N."/>
            <person name="Bonometti L."/>
            <person name="Westerberg I."/>
            <person name="Brannstrom I.O."/>
            <person name="Guillou S."/>
            <person name="Cros-Aarteil S."/>
            <person name="Calhoun S."/>
            <person name="Haridas S."/>
            <person name="Kuo A."/>
            <person name="Mondo S."/>
            <person name="Pangilinan J."/>
            <person name="Riley R."/>
            <person name="LaButti K."/>
            <person name="Andreopoulos B."/>
            <person name="Lipzen A."/>
            <person name="Chen C."/>
            <person name="Yanf M."/>
            <person name="Daum C."/>
            <person name="Ng V."/>
            <person name="Clum A."/>
            <person name="Steindorff A."/>
            <person name="Ohm R."/>
            <person name="Martin F."/>
            <person name="Silar P."/>
            <person name="Natvig D."/>
            <person name="Lalanne C."/>
            <person name="Gautier V."/>
            <person name="Ament-velasquez S.L."/>
            <person name="Kruys A."/>
            <person name="Hutchinson M.I."/>
            <person name="Powell A.J."/>
            <person name="Barry K."/>
            <person name="Miller A.N."/>
            <person name="Grigoriev I.V."/>
            <person name="Debuchy R."/>
            <person name="Gladieux P."/>
            <person name="Thoren M.H."/>
            <person name="Johannesson H."/>
        </authorList>
    </citation>
    <scope>NUCLEOTIDE SEQUENCE</scope>
    <source>
        <strain evidence="2">SMH2392-1A</strain>
    </source>
</reference>
<feature type="compositionally biased region" description="Basic residues" evidence="1">
    <location>
        <begin position="36"/>
        <end position="47"/>
    </location>
</feature>
<feature type="region of interest" description="Disordered" evidence="1">
    <location>
        <begin position="79"/>
        <end position="118"/>
    </location>
</feature>
<feature type="compositionally biased region" description="Polar residues" evidence="1">
    <location>
        <begin position="49"/>
        <end position="58"/>
    </location>
</feature>
<feature type="region of interest" description="Disordered" evidence="1">
    <location>
        <begin position="1"/>
        <end position="22"/>
    </location>
</feature>
<evidence type="ECO:0000313" key="2">
    <source>
        <dbReference type="EMBL" id="KAK0728674.1"/>
    </source>
</evidence>
<feature type="compositionally biased region" description="Low complexity" evidence="1">
    <location>
        <begin position="103"/>
        <end position="114"/>
    </location>
</feature>
<name>A0AA40E593_9PEZI</name>